<feature type="domain" description="Ubiquitin-like protease family profile" evidence="4">
    <location>
        <begin position="13"/>
        <end position="147"/>
    </location>
</feature>
<dbReference type="InterPro" id="IPR038765">
    <property type="entry name" value="Papain-like_cys_pep_sf"/>
</dbReference>
<comment type="similarity">
    <text evidence="1">Belongs to the peptidase C48 family.</text>
</comment>
<dbReference type="EMBL" id="JBBNAE010000003">
    <property type="protein sequence ID" value="KAK9137763.1"/>
    <property type="molecule type" value="Genomic_DNA"/>
</dbReference>
<organism evidence="5 6">
    <name type="scientific">Stephania japonica</name>
    <dbReference type="NCBI Taxonomy" id="461633"/>
    <lineage>
        <taxon>Eukaryota</taxon>
        <taxon>Viridiplantae</taxon>
        <taxon>Streptophyta</taxon>
        <taxon>Embryophyta</taxon>
        <taxon>Tracheophyta</taxon>
        <taxon>Spermatophyta</taxon>
        <taxon>Magnoliopsida</taxon>
        <taxon>Ranunculales</taxon>
        <taxon>Menispermaceae</taxon>
        <taxon>Menispermoideae</taxon>
        <taxon>Cissampelideae</taxon>
        <taxon>Stephania</taxon>
    </lineage>
</organism>
<sequence>MNLKHLDVGTWWLRKKMTKESNHKPCVAILDTMFSSMLYKQGSKITIDNTLLSHMDGCFYSQNSSISFKEADKIAFTLNVRNRHWIALDCDINDHVICVLDSMMSSRRHWEKEIEYFSSTIDKMLIECGREVPNNERKIIIPKIPQQMG</sequence>
<dbReference type="GO" id="GO:0008234">
    <property type="term" value="F:cysteine-type peptidase activity"/>
    <property type="evidence" value="ECO:0007669"/>
    <property type="project" value="InterPro"/>
</dbReference>
<dbReference type="Proteomes" id="UP001417504">
    <property type="component" value="Unassembled WGS sequence"/>
</dbReference>
<protein>
    <recommendedName>
        <fullName evidence="4">Ubiquitin-like protease family profile domain-containing protein</fullName>
    </recommendedName>
</protein>
<dbReference type="AlphaFoldDB" id="A0AAP0JQX8"/>
<dbReference type="InterPro" id="IPR003653">
    <property type="entry name" value="Peptidase_C48_C"/>
</dbReference>
<accession>A0AAP0JQX8</accession>
<evidence type="ECO:0000259" key="4">
    <source>
        <dbReference type="Pfam" id="PF02902"/>
    </source>
</evidence>
<evidence type="ECO:0000256" key="1">
    <source>
        <dbReference type="ARBA" id="ARBA00005234"/>
    </source>
</evidence>
<evidence type="ECO:0000313" key="6">
    <source>
        <dbReference type="Proteomes" id="UP001417504"/>
    </source>
</evidence>
<proteinExistence type="inferred from homology"/>
<keyword evidence="6" id="KW-1185">Reference proteome</keyword>
<comment type="caution">
    <text evidence="5">The sequence shown here is derived from an EMBL/GenBank/DDBJ whole genome shotgun (WGS) entry which is preliminary data.</text>
</comment>
<dbReference type="GO" id="GO:0006508">
    <property type="term" value="P:proteolysis"/>
    <property type="evidence" value="ECO:0007669"/>
    <property type="project" value="UniProtKB-KW"/>
</dbReference>
<evidence type="ECO:0000313" key="5">
    <source>
        <dbReference type="EMBL" id="KAK9137763.1"/>
    </source>
</evidence>
<dbReference type="Pfam" id="PF02902">
    <property type="entry name" value="Peptidase_C48"/>
    <property type="match status" value="1"/>
</dbReference>
<dbReference type="Gene3D" id="3.40.395.10">
    <property type="entry name" value="Adenoviral Proteinase, Chain A"/>
    <property type="match status" value="1"/>
</dbReference>
<keyword evidence="2" id="KW-0645">Protease</keyword>
<reference evidence="5 6" key="1">
    <citation type="submission" date="2024-01" db="EMBL/GenBank/DDBJ databases">
        <title>Genome assemblies of Stephania.</title>
        <authorList>
            <person name="Yang L."/>
        </authorList>
    </citation>
    <scope>NUCLEOTIDE SEQUENCE [LARGE SCALE GENOMIC DNA]</scope>
    <source>
        <strain evidence="5">QJT</strain>
        <tissue evidence="5">Leaf</tissue>
    </source>
</reference>
<evidence type="ECO:0000256" key="2">
    <source>
        <dbReference type="ARBA" id="ARBA00022670"/>
    </source>
</evidence>
<gene>
    <name evidence="5" type="ORF">Sjap_008357</name>
</gene>
<keyword evidence="3" id="KW-0378">Hydrolase</keyword>
<evidence type="ECO:0000256" key="3">
    <source>
        <dbReference type="ARBA" id="ARBA00022801"/>
    </source>
</evidence>
<dbReference type="SUPFAM" id="SSF54001">
    <property type="entry name" value="Cysteine proteinases"/>
    <property type="match status" value="1"/>
</dbReference>
<name>A0AAP0JQX8_9MAGN</name>